<dbReference type="AlphaFoldDB" id="A0A6J5ZZT0"/>
<feature type="domain" description="Sulfatase N-terminal" evidence="2">
    <location>
        <begin position="27"/>
        <end position="410"/>
    </location>
</feature>
<dbReference type="Pfam" id="PF00884">
    <property type="entry name" value="Sulfatase"/>
    <property type="match status" value="1"/>
</dbReference>
<dbReference type="PANTHER" id="PTHR46615">
    <property type="entry name" value="ARYLSULFATASE K"/>
    <property type="match status" value="1"/>
</dbReference>
<protein>
    <submittedName>
        <fullName evidence="3">Unannotated protein</fullName>
    </submittedName>
</protein>
<dbReference type="CDD" id="cd16035">
    <property type="entry name" value="sulfatase_like"/>
    <property type="match status" value="1"/>
</dbReference>
<dbReference type="PANTHER" id="PTHR46615:SF1">
    <property type="entry name" value="ARYLSULFATASE K"/>
    <property type="match status" value="1"/>
</dbReference>
<gene>
    <name evidence="3" type="ORF">UFOPK3547_01511</name>
</gene>
<dbReference type="InterPro" id="IPR017850">
    <property type="entry name" value="Alkaline_phosphatase_core_sf"/>
</dbReference>
<dbReference type="SUPFAM" id="SSF53649">
    <property type="entry name" value="Alkaline phosphatase-like"/>
    <property type="match status" value="1"/>
</dbReference>
<dbReference type="InterPro" id="IPR000917">
    <property type="entry name" value="Sulfatase_N"/>
</dbReference>
<dbReference type="GO" id="GO:0015024">
    <property type="term" value="F:glucuronate-2-sulfatase activity"/>
    <property type="evidence" value="ECO:0007669"/>
    <property type="project" value="TreeGrafter"/>
</dbReference>
<dbReference type="GO" id="GO:0004065">
    <property type="term" value="F:arylsulfatase activity"/>
    <property type="evidence" value="ECO:0007669"/>
    <property type="project" value="TreeGrafter"/>
</dbReference>
<evidence type="ECO:0000256" key="1">
    <source>
        <dbReference type="SAM" id="MobiDB-lite"/>
    </source>
</evidence>
<feature type="compositionally biased region" description="Gly residues" evidence="1">
    <location>
        <begin position="197"/>
        <end position="206"/>
    </location>
</feature>
<name>A0A6J5ZZT0_9ZZZZ</name>
<sequence length="664" mass="71931">MLGANAAEALAGGGAEAAAAAAGFGGKNVILFMTDQERAIQHFPKGWADQNLPGQKRLAEKGITFRNSFTNACMCSPARTTMMTGFMPAQHQVRHTLESDMNDTFDSDGNLVYEYPNVQLATDMKNMCTVMAAAGYNVVWKGKFHMTKQDVTPPNPLPAAGTTATGTVQDWTPADVAAYGGQRWNPADAGANQSLPEGGGNPGGGGDNDDRFMNDNGSMSDGDEGVLAYINSVAATQAPFFLVISLVNPHDVLFYPSSFDDSEYPSDDLDGDIKLPSTVDENLKTKPKVQAAFRKIFLLGNPVLTRYQQRKYINFYGNLMKEADGYLVQTLDALEDQGLLNDTVVIRTADHGEMGMTHDGLGEKNFNFYEETMKVPLIYSNPELFPTPKTSDALVSHVDLVPTLASLFGAPASARDNWNGVDYSRLLTNPKAKAVQDYIMFTYDDYQSGQASKLHPYGSNHISSIREQRWKLARYYDPLGVAKTEYEMYDLQRDPSEKKNLAAPGVRRTLRQQREYKRLKAKLARVEATRLGPIPGTPQEISMTASTSQTKNSKTFKFTDKGTCIGMPTGSGNVLIDWVLDPENGTGAGKVTLSSGAGLIKGVAKVTFVADTAADEITLSGTLKLTGGTGDFRGIKANALSFVETDNLEGTDGQITITGNAVYT</sequence>
<organism evidence="3">
    <name type="scientific">freshwater metagenome</name>
    <dbReference type="NCBI Taxonomy" id="449393"/>
    <lineage>
        <taxon>unclassified sequences</taxon>
        <taxon>metagenomes</taxon>
        <taxon>ecological metagenomes</taxon>
    </lineage>
</organism>
<feature type="region of interest" description="Disordered" evidence="1">
    <location>
        <begin position="180"/>
        <end position="218"/>
    </location>
</feature>
<accession>A0A6J5ZZT0</accession>
<evidence type="ECO:0000313" key="3">
    <source>
        <dbReference type="EMBL" id="CAB4346902.1"/>
    </source>
</evidence>
<dbReference type="EMBL" id="CAESAN010000158">
    <property type="protein sequence ID" value="CAB4346902.1"/>
    <property type="molecule type" value="Genomic_DNA"/>
</dbReference>
<reference evidence="3" key="1">
    <citation type="submission" date="2020-05" db="EMBL/GenBank/DDBJ databases">
        <authorList>
            <person name="Chiriac C."/>
            <person name="Salcher M."/>
            <person name="Ghai R."/>
            <person name="Kavagutti S V."/>
        </authorList>
    </citation>
    <scope>NUCLEOTIDE SEQUENCE</scope>
</reference>
<dbReference type="Gene3D" id="3.40.720.10">
    <property type="entry name" value="Alkaline Phosphatase, subunit A"/>
    <property type="match status" value="1"/>
</dbReference>
<proteinExistence type="predicted"/>
<evidence type="ECO:0000259" key="2">
    <source>
        <dbReference type="Pfam" id="PF00884"/>
    </source>
</evidence>
<dbReference type="InterPro" id="IPR051849">
    <property type="entry name" value="GAG-degrading_sulfatase"/>
</dbReference>